<proteinExistence type="predicted"/>
<sequence length="47" mass="5533">MFNNVLAVLSIVILLFIGYNLFYDIKDYFYTKNLKIMDALLSNKIII</sequence>
<reference evidence="2" key="1">
    <citation type="journal article" date="2020" name="Nature">
        <title>Giant virus diversity and host interactions through global metagenomics.</title>
        <authorList>
            <person name="Schulz F."/>
            <person name="Roux S."/>
            <person name="Paez-Espino D."/>
            <person name="Jungbluth S."/>
            <person name="Walsh D.A."/>
            <person name="Denef V.J."/>
            <person name="McMahon K.D."/>
            <person name="Konstantinidis K.T."/>
            <person name="Eloe-Fadrosh E.A."/>
            <person name="Kyrpides N.C."/>
            <person name="Woyke T."/>
        </authorList>
    </citation>
    <scope>NUCLEOTIDE SEQUENCE</scope>
    <source>
        <strain evidence="2">GVMAG-S-ERX555997-44</strain>
    </source>
</reference>
<feature type="transmembrane region" description="Helical" evidence="1">
    <location>
        <begin position="6"/>
        <end position="25"/>
    </location>
</feature>
<dbReference type="AlphaFoldDB" id="A0A6C0F8J5"/>
<organism evidence="2">
    <name type="scientific">viral metagenome</name>
    <dbReference type="NCBI Taxonomy" id="1070528"/>
    <lineage>
        <taxon>unclassified sequences</taxon>
        <taxon>metagenomes</taxon>
        <taxon>organismal metagenomes</taxon>
    </lineage>
</organism>
<dbReference type="EMBL" id="MN738796">
    <property type="protein sequence ID" value="QHT37404.1"/>
    <property type="molecule type" value="Genomic_DNA"/>
</dbReference>
<protein>
    <submittedName>
        <fullName evidence="2">Uncharacterized protein</fullName>
    </submittedName>
</protein>
<keyword evidence="1" id="KW-0812">Transmembrane</keyword>
<keyword evidence="1" id="KW-0472">Membrane</keyword>
<name>A0A6C0F8J5_9ZZZZ</name>
<accession>A0A6C0F8J5</accession>
<keyword evidence="1" id="KW-1133">Transmembrane helix</keyword>
<evidence type="ECO:0000313" key="2">
    <source>
        <dbReference type="EMBL" id="QHT37404.1"/>
    </source>
</evidence>
<evidence type="ECO:0000256" key="1">
    <source>
        <dbReference type="SAM" id="Phobius"/>
    </source>
</evidence>